<proteinExistence type="predicted"/>
<dbReference type="SUPFAM" id="SSF53474">
    <property type="entry name" value="alpha/beta-Hydrolases"/>
    <property type="match status" value="1"/>
</dbReference>
<protein>
    <submittedName>
        <fullName evidence="2">Pimeloyl-ACP methyl ester carboxylesterase</fullName>
    </submittedName>
</protein>
<sequence length="286" mass="31872">MFVTSIIFTEAEMIKREQFILSGANDKTISGDVTYDETHTSQPSIIFVHGIKGFKDWGTHNLVAEAFAKEGYRYVKFNLSHSGVTQQVPDEVTDLEAFAAATISMDLGDLDTAINYVAHTYPLEPVYLIGHSRGGGLAILKGAGDERIKKIVTWSAIADFSSLWKKEQEEEWLENGRIYVENARTKEKMPLNSTLLEDYKAHKAEFDILEAAAAIQIPWLILHGDDDINVPFSVAQQLAQVQVKARLQKIQGANHVYGSSHPYTATSLPPQLQEVVEKTLAFFKGE</sequence>
<dbReference type="PANTHER" id="PTHR42886:SF29">
    <property type="entry name" value="PUMMELIG, ISOFORM A"/>
    <property type="match status" value="1"/>
</dbReference>
<dbReference type="InterPro" id="IPR000073">
    <property type="entry name" value="AB_hydrolase_1"/>
</dbReference>
<accession>A0A521F3U8</accession>
<dbReference type="AlphaFoldDB" id="A0A521F3U8"/>
<organism evidence="2 3">
    <name type="scientific">Pedobacter westerhofensis</name>
    <dbReference type="NCBI Taxonomy" id="425512"/>
    <lineage>
        <taxon>Bacteria</taxon>
        <taxon>Pseudomonadati</taxon>
        <taxon>Bacteroidota</taxon>
        <taxon>Sphingobacteriia</taxon>
        <taxon>Sphingobacteriales</taxon>
        <taxon>Sphingobacteriaceae</taxon>
        <taxon>Pedobacter</taxon>
    </lineage>
</organism>
<dbReference type="InterPro" id="IPR029058">
    <property type="entry name" value="AB_hydrolase_fold"/>
</dbReference>
<reference evidence="2 3" key="1">
    <citation type="submission" date="2017-05" db="EMBL/GenBank/DDBJ databases">
        <authorList>
            <person name="Varghese N."/>
            <person name="Submissions S."/>
        </authorList>
    </citation>
    <scope>NUCLEOTIDE SEQUENCE [LARGE SCALE GENOMIC DNA]</scope>
    <source>
        <strain evidence="2 3">DSM 19036</strain>
    </source>
</reference>
<evidence type="ECO:0000313" key="2">
    <source>
        <dbReference type="EMBL" id="SMO90865.1"/>
    </source>
</evidence>
<name>A0A521F3U8_9SPHI</name>
<dbReference type="EMBL" id="FXTN01000010">
    <property type="protein sequence ID" value="SMO90865.1"/>
    <property type="molecule type" value="Genomic_DNA"/>
</dbReference>
<evidence type="ECO:0000259" key="1">
    <source>
        <dbReference type="Pfam" id="PF00561"/>
    </source>
</evidence>
<gene>
    <name evidence="2" type="ORF">SAMN06265348_11097</name>
</gene>
<evidence type="ECO:0000313" key="3">
    <source>
        <dbReference type="Proteomes" id="UP000320300"/>
    </source>
</evidence>
<dbReference type="Pfam" id="PF00561">
    <property type="entry name" value="Abhydrolase_1"/>
    <property type="match status" value="1"/>
</dbReference>
<dbReference type="Gene3D" id="3.40.50.1820">
    <property type="entry name" value="alpha/beta hydrolase"/>
    <property type="match status" value="1"/>
</dbReference>
<keyword evidence="3" id="KW-1185">Reference proteome</keyword>
<dbReference type="PANTHER" id="PTHR42886">
    <property type="entry name" value="RE40534P-RELATED"/>
    <property type="match status" value="1"/>
</dbReference>
<feature type="domain" description="AB hydrolase-1" evidence="1">
    <location>
        <begin position="43"/>
        <end position="162"/>
    </location>
</feature>
<dbReference type="Proteomes" id="UP000320300">
    <property type="component" value="Unassembled WGS sequence"/>
</dbReference>